<evidence type="ECO:0000313" key="1">
    <source>
        <dbReference type="EMBL" id="CAF4923812.1"/>
    </source>
</evidence>
<protein>
    <submittedName>
        <fullName evidence="1">Uncharacterized protein</fullName>
    </submittedName>
</protein>
<dbReference type="EMBL" id="CAJOBP010083809">
    <property type="protein sequence ID" value="CAF4923812.1"/>
    <property type="molecule type" value="Genomic_DNA"/>
</dbReference>
<comment type="caution">
    <text evidence="1">The sequence shown here is derived from an EMBL/GenBank/DDBJ whole genome shotgun (WGS) entry which is preliminary data.</text>
</comment>
<dbReference type="AlphaFoldDB" id="A0A821WEP4"/>
<name>A0A821WEP4_9BILA</name>
<reference evidence="1" key="1">
    <citation type="submission" date="2021-02" db="EMBL/GenBank/DDBJ databases">
        <authorList>
            <person name="Nowell W R."/>
        </authorList>
    </citation>
    <scope>NUCLEOTIDE SEQUENCE</scope>
</reference>
<dbReference type="Proteomes" id="UP000663873">
    <property type="component" value="Unassembled WGS sequence"/>
</dbReference>
<proteinExistence type="predicted"/>
<keyword evidence="2" id="KW-1185">Reference proteome</keyword>
<feature type="non-terminal residue" evidence="1">
    <location>
        <position position="54"/>
    </location>
</feature>
<accession>A0A821WEP4</accession>
<sequence length="54" mass="6066">MEHKLNAATPGDGAEVIVMNDIARILLLYKYVHFSEGQLVFGTQHIALDRNELI</sequence>
<evidence type="ECO:0000313" key="2">
    <source>
        <dbReference type="Proteomes" id="UP000663873"/>
    </source>
</evidence>
<gene>
    <name evidence="1" type="ORF">UJA718_LOCUS46555</name>
</gene>
<organism evidence="1 2">
    <name type="scientific">Rotaria socialis</name>
    <dbReference type="NCBI Taxonomy" id="392032"/>
    <lineage>
        <taxon>Eukaryota</taxon>
        <taxon>Metazoa</taxon>
        <taxon>Spiralia</taxon>
        <taxon>Gnathifera</taxon>
        <taxon>Rotifera</taxon>
        <taxon>Eurotatoria</taxon>
        <taxon>Bdelloidea</taxon>
        <taxon>Philodinida</taxon>
        <taxon>Philodinidae</taxon>
        <taxon>Rotaria</taxon>
    </lineage>
</organism>